<sequence length="77" mass="8541">PKLSYLMLKYLEKGGLEMYMREEHVPPEIRQCWGNAGGQSAGALHVADVVHCDVMPRSFELNAQLKVSLISRGAIIS</sequence>
<dbReference type="EMBL" id="JAGTJS010000018">
    <property type="protein sequence ID" value="KAH7243844.1"/>
    <property type="molecule type" value="Genomic_DNA"/>
</dbReference>
<evidence type="ECO:0000313" key="1">
    <source>
        <dbReference type="EMBL" id="KAH7243844.1"/>
    </source>
</evidence>
<dbReference type="OrthoDB" id="1668230at2759"/>
<proteinExistence type="predicted"/>
<name>A0A9P9GQG0_FUSSL</name>
<organism evidence="1 2">
    <name type="scientific">Fusarium solani</name>
    <name type="common">Filamentous fungus</name>
    <dbReference type="NCBI Taxonomy" id="169388"/>
    <lineage>
        <taxon>Eukaryota</taxon>
        <taxon>Fungi</taxon>
        <taxon>Dikarya</taxon>
        <taxon>Ascomycota</taxon>
        <taxon>Pezizomycotina</taxon>
        <taxon>Sordariomycetes</taxon>
        <taxon>Hypocreomycetidae</taxon>
        <taxon>Hypocreales</taxon>
        <taxon>Nectriaceae</taxon>
        <taxon>Fusarium</taxon>
        <taxon>Fusarium solani species complex</taxon>
    </lineage>
</organism>
<dbReference type="AlphaFoldDB" id="A0A9P9GQG0"/>
<protein>
    <submittedName>
        <fullName evidence="1">Uncharacterized protein</fullName>
    </submittedName>
</protein>
<dbReference type="Proteomes" id="UP000736672">
    <property type="component" value="Unassembled WGS sequence"/>
</dbReference>
<evidence type="ECO:0000313" key="2">
    <source>
        <dbReference type="Proteomes" id="UP000736672"/>
    </source>
</evidence>
<comment type="caution">
    <text evidence="1">The sequence shown here is derived from an EMBL/GenBank/DDBJ whole genome shotgun (WGS) entry which is preliminary data.</text>
</comment>
<gene>
    <name evidence="1" type="ORF">B0J15DRAFT_403709</name>
</gene>
<accession>A0A9P9GQG0</accession>
<keyword evidence="2" id="KW-1185">Reference proteome</keyword>
<reference evidence="1" key="1">
    <citation type="journal article" date="2021" name="Nat. Commun.">
        <title>Genetic determinants of endophytism in the Arabidopsis root mycobiome.</title>
        <authorList>
            <person name="Mesny F."/>
            <person name="Miyauchi S."/>
            <person name="Thiergart T."/>
            <person name="Pickel B."/>
            <person name="Atanasova L."/>
            <person name="Karlsson M."/>
            <person name="Huettel B."/>
            <person name="Barry K.W."/>
            <person name="Haridas S."/>
            <person name="Chen C."/>
            <person name="Bauer D."/>
            <person name="Andreopoulos W."/>
            <person name="Pangilinan J."/>
            <person name="LaButti K."/>
            <person name="Riley R."/>
            <person name="Lipzen A."/>
            <person name="Clum A."/>
            <person name="Drula E."/>
            <person name="Henrissat B."/>
            <person name="Kohler A."/>
            <person name="Grigoriev I.V."/>
            <person name="Martin F.M."/>
            <person name="Hacquard S."/>
        </authorList>
    </citation>
    <scope>NUCLEOTIDE SEQUENCE</scope>
    <source>
        <strain evidence="1">FSSC 5 MPI-SDFR-AT-0091</strain>
    </source>
</reference>
<feature type="non-terminal residue" evidence="1">
    <location>
        <position position="1"/>
    </location>
</feature>